<evidence type="ECO:0000313" key="2">
    <source>
        <dbReference type="Proteomes" id="UP000000768"/>
    </source>
</evidence>
<protein>
    <submittedName>
        <fullName evidence="1">Uncharacterized protein</fullName>
    </submittedName>
</protein>
<gene>
    <name evidence="1" type="ORF">SORBI_3006G132600</name>
</gene>
<keyword evidence="2" id="KW-1185">Reference proteome</keyword>
<organism evidence="1 2">
    <name type="scientific">Sorghum bicolor</name>
    <name type="common">Sorghum</name>
    <name type="synonym">Sorghum vulgare</name>
    <dbReference type="NCBI Taxonomy" id="4558"/>
    <lineage>
        <taxon>Eukaryota</taxon>
        <taxon>Viridiplantae</taxon>
        <taxon>Streptophyta</taxon>
        <taxon>Embryophyta</taxon>
        <taxon>Tracheophyta</taxon>
        <taxon>Spermatophyta</taxon>
        <taxon>Magnoliopsida</taxon>
        <taxon>Liliopsida</taxon>
        <taxon>Poales</taxon>
        <taxon>Poaceae</taxon>
        <taxon>PACMAD clade</taxon>
        <taxon>Panicoideae</taxon>
        <taxon>Andropogonodae</taxon>
        <taxon>Andropogoneae</taxon>
        <taxon>Sorghinae</taxon>
        <taxon>Sorghum</taxon>
    </lineage>
</organism>
<dbReference type="AlphaFoldDB" id="A0A1Z5RED2"/>
<dbReference type="EMBL" id="CM000765">
    <property type="protein sequence ID" value="OQU81861.1"/>
    <property type="molecule type" value="Genomic_DNA"/>
</dbReference>
<dbReference type="Gramene" id="OQU81861">
    <property type="protein sequence ID" value="OQU81861"/>
    <property type="gene ID" value="SORBI_3006G132600"/>
</dbReference>
<evidence type="ECO:0000313" key="1">
    <source>
        <dbReference type="EMBL" id="OQU81861.1"/>
    </source>
</evidence>
<accession>A0A1Z5RED2</accession>
<sequence length="84" mass="8996">MGHIQLPETRSPACSVQQATARLGVTGLSATPPRLSATLELAFLTASISCSPSNFNARLLCFDFDLVSSFRDGLDLGVLNRRNT</sequence>
<dbReference type="InParanoid" id="A0A1Z5RED2"/>
<reference evidence="2" key="2">
    <citation type="journal article" date="2018" name="Plant J.">
        <title>The Sorghum bicolor reference genome: improved assembly, gene annotations, a transcriptome atlas, and signatures of genome organization.</title>
        <authorList>
            <person name="McCormick R.F."/>
            <person name="Truong S.K."/>
            <person name="Sreedasyam A."/>
            <person name="Jenkins J."/>
            <person name="Shu S."/>
            <person name="Sims D."/>
            <person name="Kennedy M."/>
            <person name="Amirebrahimi M."/>
            <person name="Weers B.D."/>
            <person name="McKinley B."/>
            <person name="Mattison A."/>
            <person name="Morishige D.T."/>
            <person name="Grimwood J."/>
            <person name="Schmutz J."/>
            <person name="Mullet J.E."/>
        </authorList>
    </citation>
    <scope>NUCLEOTIDE SEQUENCE [LARGE SCALE GENOMIC DNA]</scope>
    <source>
        <strain evidence="2">cv. BTx623</strain>
    </source>
</reference>
<reference evidence="1 2" key="1">
    <citation type="journal article" date="2009" name="Nature">
        <title>The Sorghum bicolor genome and the diversification of grasses.</title>
        <authorList>
            <person name="Paterson A.H."/>
            <person name="Bowers J.E."/>
            <person name="Bruggmann R."/>
            <person name="Dubchak I."/>
            <person name="Grimwood J."/>
            <person name="Gundlach H."/>
            <person name="Haberer G."/>
            <person name="Hellsten U."/>
            <person name="Mitros T."/>
            <person name="Poliakov A."/>
            <person name="Schmutz J."/>
            <person name="Spannagl M."/>
            <person name="Tang H."/>
            <person name="Wang X."/>
            <person name="Wicker T."/>
            <person name="Bharti A.K."/>
            <person name="Chapman J."/>
            <person name="Feltus F.A."/>
            <person name="Gowik U."/>
            <person name="Grigoriev I.V."/>
            <person name="Lyons E."/>
            <person name="Maher C.A."/>
            <person name="Martis M."/>
            <person name="Narechania A."/>
            <person name="Otillar R.P."/>
            <person name="Penning B.W."/>
            <person name="Salamov A.A."/>
            <person name="Wang Y."/>
            <person name="Zhang L."/>
            <person name="Carpita N.C."/>
            <person name="Freeling M."/>
            <person name="Gingle A.R."/>
            <person name="Hash C.T."/>
            <person name="Keller B."/>
            <person name="Klein P."/>
            <person name="Kresovich S."/>
            <person name="McCann M.C."/>
            <person name="Ming R."/>
            <person name="Peterson D.G."/>
            <person name="Mehboob-ur-Rahman"/>
            <person name="Ware D."/>
            <person name="Westhoff P."/>
            <person name="Mayer K.F."/>
            <person name="Messing J."/>
            <person name="Rokhsar D.S."/>
        </authorList>
    </citation>
    <scope>NUCLEOTIDE SEQUENCE [LARGE SCALE GENOMIC DNA]</scope>
    <source>
        <strain evidence="2">cv. BTx623</strain>
    </source>
</reference>
<name>A0A1Z5RED2_SORBI</name>
<dbReference type="Proteomes" id="UP000000768">
    <property type="component" value="Chromosome 6"/>
</dbReference>
<proteinExistence type="predicted"/>